<dbReference type="SUPFAM" id="SSF54427">
    <property type="entry name" value="NTF2-like"/>
    <property type="match status" value="1"/>
</dbReference>
<evidence type="ECO:0000313" key="2">
    <source>
        <dbReference type="Proteomes" id="UP000077013"/>
    </source>
</evidence>
<keyword evidence="2" id="KW-1185">Reference proteome</keyword>
<name>A0A167HPI6_9FLAO</name>
<reference evidence="1 2" key="1">
    <citation type="submission" date="2016-02" db="EMBL/GenBank/DDBJ databases">
        <title>Ulvibacter sp. LPB0005, isolated from Thais luteostoma.</title>
        <authorList>
            <person name="Shin S.-K."/>
            <person name="Yi H."/>
        </authorList>
    </citation>
    <scope>NUCLEOTIDE SEQUENCE [LARGE SCALE GENOMIC DNA]</scope>
    <source>
        <strain evidence="1 2">LPB0005</strain>
    </source>
</reference>
<proteinExistence type="predicted"/>
<sequence>MKYLFFLIVTGISTLSFSQNELSEANAKLFIDVFFDGFHSGDTLKMKSVMMPNMMMQSAYVQSDGENKVRYSRGSDFLKVIAARPEGQVWDEQILGYEVLSDGNLAHVWTPYRFYVDGKFSHCGANSFTLVYTDESWKILNIIDSRRVGSCEKEE</sequence>
<organism evidence="1 2">
    <name type="scientific">Cochleicola gelatinilyticus</name>
    <dbReference type="NCBI Taxonomy" id="1763537"/>
    <lineage>
        <taxon>Bacteria</taxon>
        <taxon>Pseudomonadati</taxon>
        <taxon>Bacteroidota</taxon>
        <taxon>Flavobacteriia</taxon>
        <taxon>Flavobacteriales</taxon>
        <taxon>Flavobacteriaceae</taxon>
        <taxon>Cochleicola</taxon>
    </lineage>
</organism>
<gene>
    <name evidence="1" type="ORF">ULVI_09610</name>
</gene>
<dbReference type="AlphaFoldDB" id="A0A167HPI6"/>
<accession>A0A167HPI6</accession>
<dbReference type="EMBL" id="LRXL01000037">
    <property type="protein sequence ID" value="OAB78827.1"/>
    <property type="molecule type" value="Genomic_DNA"/>
</dbReference>
<dbReference type="RefSeq" id="WP_068592201.1">
    <property type="nucleotide sequence ID" value="NZ_LRXL01000037.1"/>
</dbReference>
<evidence type="ECO:0008006" key="3">
    <source>
        <dbReference type="Google" id="ProtNLM"/>
    </source>
</evidence>
<dbReference type="STRING" id="1763537.ULVI_09610"/>
<evidence type="ECO:0000313" key="1">
    <source>
        <dbReference type="EMBL" id="OAB78827.1"/>
    </source>
</evidence>
<comment type="caution">
    <text evidence="1">The sequence shown here is derived from an EMBL/GenBank/DDBJ whole genome shotgun (WGS) entry which is preliminary data.</text>
</comment>
<dbReference type="InterPro" id="IPR032710">
    <property type="entry name" value="NTF2-like_dom_sf"/>
</dbReference>
<dbReference type="Proteomes" id="UP000077013">
    <property type="component" value="Unassembled WGS sequence"/>
</dbReference>
<dbReference type="Gene3D" id="3.10.450.50">
    <property type="match status" value="1"/>
</dbReference>
<dbReference type="OrthoDB" id="117186at2"/>
<protein>
    <recommendedName>
        <fullName evidence="3">3-methyl-2-oxobutanoate hydroxymethyltransferase</fullName>
    </recommendedName>
</protein>